<sequence length="81" mass="8513">MRGSSSSDDSLSNGVSAQTAVKTLSGWSGEIPGEIAVKLVLVALSLRPRLSFELREAQSDAHSELTRNFAAQAADNLLLLG</sequence>
<evidence type="ECO:0000313" key="2">
    <source>
        <dbReference type="Proteomes" id="UP001596310"/>
    </source>
</evidence>
<dbReference type="EMBL" id="JBHSSM010000004">
    <property type="protein sequence ID" value="MFC6314103.1"/>
    <property type="molecule type" value="Genomic_DNA"/>
</dbReference>
<dbReference type="Proteomes" id="UP001596310">
    <property type="component" value="Unassembled WGS sequence"/>
</dbReference>
<keyword evidence="2" id="KW-1185">Reference proteome</keyword>
<dbReference type="RefSeq" id="WP_125598963.1">
    <property type="nucleotide sequence ID" value="NZ_JBHSSM010000004.1"/>
</dbReference>
<comment type="caution">
    <text evidence="1">The sequence shown here is derived from an EMBL/GenBank/DDBJ whole genome shotgun (WGS) entry which is preliminary data.</text>
</comment>
<organism evidence="1 2">
    <name type="scientific">Lapidilactobacillus achengensis</name>
    <dbReference type="NCBI Taxonomy" id="2486000"/>
    <lineage>
        <taxon>Bacteria</taxon>
        <taxon>Bacillati</taxon>
        <taxon>Bacillota</taxon>
        <taxon>Bacilli</taxon>
        <taxon>Lactobacillales</taxon>
        <taxon>Lactobacillaceae</taxon>
        <taxon>Lapidilactobacillus</taxon>
    </lineage>
</organism>
<protein>
    <submittedName>
        <fullName evidence="1">Uncharacterized protein</fullName>
    </submittedName>
</protein>
<accession>A0ABW1UKC1</accession>
<name>A0ABW1UKC1_9LACO</name>
<evidence type="ECO:0000313" key="1">
    <source>
        <dbReference type="EMBL" id="MFC6314103.1"/>
    </source>
</evidence>
<proteinExistence type="predicted"/>
<reference evidence="2" key="1">
    <citation type="journal article" date="2019" name="Int. J. Syst. Evol. Microbiol.">
        <title>The Global Catalogue of Microorganisms (GCM) 10K type strain sequencing project: providing services to taxonomists for standard genome sequencing and annotation.</title>
        <authorList>
            <consortium name="The Broad Institute Genomics Platform"/>
            <consortium name="The Broad Institute Genome Sequencing Center for Infectious Disease"/>
            <person name="Wu L."/>
            <person name="Ma J."/>
        </authorList>
    </citation>
    <scope>NUCLEOTIDE SEQUENCE [LARGE SCALE GENOMIC DNA]</scope>
    <source>
        <strain evidence="2">CCM 8897</strain>
    </source>
</reference>
<gene>
    <name evidence="1" type="ORF">ACFQHW_00775</name>
</gene>